<evidence type="ECO:0000313" key="2">
    <source>
        <dbReference type="Proteomes" id="UP001379533"/>
    </source>
</evidence>
<reference evidence="1 2" key="1">
    <citation type="submission" date="2021-12" db="EMBL/GenBank/DDBJ databases">
        <title>Discovery of the Pendulisporaceae a myxobacterial family with distinct sporulation behavior and unique specialized metabolism.</title>
        <authorList>
            <person name="Garcia R."/>
            <person name="Popoff A."/>
            <person name="Bader C.D."/>
            <person name="Loehr J."/>
            <person name="Walesch S."/>
            <person name="Walt C."/>
            <person name="Boldt J."/>
            <person name="Bunk B."/>
            <person name="Haeckl F.J.F.P.J."/>
            <person name="Gunesch A.P."/>
            <person name="Birkelbach J."/>
            <person name="Nuebel U."/>
            <person name="Pietschmann T."/>
            <person name="Bach T."/>
            <person name="Mueller R."/>
        </authorList>
    </citation>
    <scope>NUCLEOTIDE SEQUENCE [LARGE SCALE GENOMIC DNA]</scope>
    <source>
        <strain evidence="1 2">MSr12523</strain>
    </source>
</reference>
<protein>
    <submittedName>
        <fullName evidence="1">Uncharacterized protein</fullName>
    </submittedName>
</protein>
<keyword evidence="2" id="KW-1185">Reference proteome</keyword>
<evidence type="ECO:0000313" key="1">
    <source>
        <dbReference type="EMBL" id="WXA91024.1"/>
    </source>
</evidence>
<gene>
    <name evidence="1" type="ORF">LZC95_31795</name>
</gene>
<dbReference type="EMBL" id="CP089982">
    <property type="protein sequence ID" value="WXA91024.1"/>
    <property type="molecule type" value="Genomic_DNA"/>
</dbReference>
<dbReference type="Proteomes" id="UP001379533">
    <property type="component" value="Chromosome"/>
</dbReference>
<sequence length="646" mass="67813">MTTSPAKVLPTRCVLAPGASAALAAGLALSVVVIPRVAAADIPPLETHADDVVLDARLRELELRGNVRLESPPFHLRSDALKLRRTPHGIEVEGTGRLAFCQCLGTPVAVGFDGAIVAPPGDLVLRHPRLEVLGLPIFWFPYFWLRSPQRFGVLAPDLAYRGADGFFVGGGIHLPWGPDDPSSALDVRAGAYLRGGSAYEMYLRTPASQTRVRYDHFDGDGLVADARGSIVDKVDTSRPGANGETLAWDIDVLRGARGLRATTELEAAARRFDRARAEGQLREGPFTFSAGLRSTSVRGGDVGSLGAWGPLVTARRGDAIGGIGAYDIALTGGGLRAEDSREMVPYARAEGGALFATRFGAVGASLSLRGASNAAGGERRGIDAAGSARAEFTVPFVRSFEGSDPADPWRHRIEPRASVAALGVRADDALTTDFGRARGFGGVSGGTWVAETGFANALGRWGRGDGFEAAASAGFTGDDTRADPVMRWRAAATHTFLGLGAEGAHVLRAFRPSGDVAEDGHAVVARSRVGRIDGLHLSANVAVRKGVDPVVARLLTDAPLEPSAGFLSAPGTTGGLAASIPFSHAIVTRSGVDADLDEPRLLGARGSIELRDRCECIVLRVTGSHRLGRDGVDVWMTIDLAPKSSR</sequence>
<proteinExistence type="predicted"/>
<organism evidence="1 2">
    <name type="scientific">Pendulispora brunnea</name>
    <dbReference type="NCBI Taxonomy" id="2905690"/>
    <lineage>
        <taxon>Bacteria</taxon>
        <taxon>Pseudomonadati</taxon>
        <taxon>Myxococcota</taxon>
        <taxon>Myxococcia</taxon>
        <taxon>Myxococcales</taxon>
        <taxon>Sorangiineae</taxon>
        <taxon>Pendulisporaceae</taxon>
        <taxon>Pendulispora</taxon>
    </lineage>
</organism>
<name>A0ABZ2JYZ8_9BACT</name>
<accession>A0ABZ2JYZ8</accession>
<dbReference type="RefSeq" id="WP_394841644.1">
    <property type="nucleotide sequence ID" value="NZ_CP089982.1"/>
</dbReference>